<name>A0A1G7VVS9_9FLAO</name>
<dbReference type="InterPro" id="IPR006016">
    <property type="entry name" value="UspA"/>
</dbReference>
<dbReference type="Proteomes" id="UP000199296">
    <property type="component" value="Unassembled WGS sequence"/>
</dbReference>
<feature type="domain" description="UspA" evidence="1">
    <location>
        <begin position="2"/>
        <end position="134"/>
    </location>
</feature>
<proteinExistence type="predicted"/>
<evidence type="ECO:0000313" key="3">
    <source>
        <dbReference type="Proteomes" id="UP000199296"/>
    </source>
</evidence>
<dbReference type="CDD" id="cd00293">
    <property type="entry name" value="USP-like"/>
    <property type="match status" value="1"/>
</dbReference>
<evidence type="ECO:0000259" key="1">
    <source>
        <dbReference type="Pfam" id="PF00582"/>
    </source>
</evidence>
<sequence>MNVVLLSDFSTLSTHMLDYAAMLFKNQEVNFTVLHVKSPCLKEGCRGKCSLVFDKKLKKNQQTLMNHGFDKERIQTLFIEGSFIESIRHVIVENKIDMIMLGNSSREVFETGLFFDKKTLEIITKVKCSVILIPEQARLKVPKTVLLPTDFSITSDYSIFNILTSLAFVKQAELSLLPTGLNKALGPNRRHAKALISEAVNSLEFKSVKEIKLSSKAAFINEFDLVMVMAKNLSIFQNLFSTSPASLYIPEVPILFLHDTRKL</sequence>
<dbReference type="OrthoDB" id="1413338at2"/>
<organism evidence="2 3">
    <name type="scientific">Psychroflexus sediminis</name>
    <dbReference type="NCBI Taxonomy" id="470826"/>
    <lineage>
        <taxon>Bacteria</taxon>
        <taxon>Pseudomonadati</taxon>
        <taxon>Bacteroidota</taxon>
        <taxon>Flavobacteriia</taxon>
        <taxon>Flavobacteriales</taxon>
        <taxon>Flavobacteriaceae</taxon>
        <taxon>Psychroflexus</taxon>
    </lineage>
</organism>
<dbReference type="Pfam" id="PF00582">
    <property type="entry name" value="Usp"/>
    <property type="match status" value="1"/>
</dbReference>
<keyword evidence="3" id="KW-1185">Reference proteome</keyword>
<dbReference type="Gene3D" id="3.40.50.12370">
    <property type="match status" value="1"/>
</dbReference>
<gene>
    <name evidence="2" type="ORF">SAMN04488027_104197</name>
</gene>
<dbReference type="AlphaFoldDB" id="A0A1G7VVS9"/>
<dbReference type="STRING" id="470826.SAMN04488027_104197"/>
<accession>A0A1G7VVS9</accession>
<protein>
    <submittedName>
        <fullName evidence="2">Universal stress protein family protein</fullName>
    </submittedName>
</protein>
<dbReference type="SUPFAM" id="SSF52402">
    <property type="entry name" value="Adenine nucleotide alpha hydrolases-like"/>
    <property type="match status" value="1"/>
</dbReference>
<dbReference type="EMBL" id="FNCW01000004">
    <property type="protein sequence ID" value="SDG63807.1"/>
    <property type="molecule type" value="Genomic_DNA"/>
</dbReference>
<evidence type="ECO:0000313" key="2">
    <source>
        <dbReference type="EMBL" id="SDG63807.1"/>
    </source>
</evidence>
<reference evidence="2 3" key="1">
    <citation type="submission" date="2016-10" db="EMBL/GenBank/DDBJ databases">
        <authorList>
            <person name="de Groot N.N."/>
        </authorList>
    </citation>
    <scope>NUCLEOTIDE SEQUENCE [LARGE SCALE GENOMIC DNA]</scope>
    <source>
        <strain evidence="2 3">DSM 19803</strain>
    </source>
</reference>
<dbReference type="RefSeq" id="WP_093366643.1">
    <property type="nucleotide sequence ID" value="NZ_FNCW01000004.1"/>
</dbReference>